<protein>
    <recommendedName>
        <fullName evidence="1">Restriction endonuclease type IV Mrr domain-containing protein</fullName>
    </recommendedName>
</protein>
<dbReference type="InterPro" id="IPR007560">
    <property type="entry name" value="Restrct_endonuc_IV_Mrr"/>
</dbReference>
<proteinExistence type="predicted"/>
<dbReference type="GO" id="GO:0003677">
    <property type="term" value="F:DNA binding"/>
    <property type="evidence" value="ECO:0007669"/>
    <property type="project" value="InterPro"/>
</dbReference>
<name>A0A7J3JQT5_9CREN</name>
<dbReference type="SUPFAM" id="SSF52980">
    <property type="entry name" value="Restriction endonuclease-like"/>
    <property type="match status" value="1"/>
</dbReference>
<gene>
    <name evidence="2" type="ORF">ENU30_03055</name>
</gene>
<sequence>MTGYIVLQDILEHLFKFGNIEKSLLKHIRVGERTTIKNIIENGVKRNVLKENDSKIYLLNPLELIIMLEELGIDTLRLCDYISWSEFEDFIAKKLYEFGWEYILGYIHTRVSRFQIDVIALDSILRRALVIECKHWRKHMGVGSLRRIALNHLLRIDKLIKYCEWVATDIPKLRNVETVIPAVIVLRRGDVKAVEGVPIVPLYHLNDFLSNISSYLDVLNIKVFKNRCCI</sequence>
<comment type="caution">
    <text evidence="2">The sequence shown here is derived from an EMBL/GenBank/DDBJ whole genome shotgun (WGS) entry which is preliminary data.</text>
</comment>
<dbReference type="AlphaFoldDB" id="A0A7J3JQT5"/>
<dbReference type="EMBL" id="DTBZ01000071">
    <property type="protein sequence ID" value="HGQ17949.1"/>
    <property type="molecule type" value="Genomic_DNA"/>
</dbReference>
<accession>A0A7J3JQT5</accession>
<dbReference type="GO" id="GO:0009307">
    <property type="term" value="P:DNA restriction-modification system"/>
    <property type="evidence" value="ECO:0007669"/>
    <property type="project" value="InterPro"/>
</dbReference>
<dbReference type="GO" id="GO:0004519">
    <property type="term" value="F:endonuclease activity"/>
    <property type="evidence" value="ECO:0007669"/>
    <property type="project" value="InterPro"/>
</dbReference>
<reference evidence="2" key="1">
    <citation type="journal article" date="2020" name="mSystems">
        <title>Genome- and Community-Level Interaction Insights into Carbon Utilization and Element Cycling Functions of Hydrothermarchaeota in Hydrothermal Sediment.</title>
        <authorList>
            <person name="Zhou Z."/>
            <person name="Liu Y."/>
            <person name="Xu W."/>
            <person name="Pan J."/>
            <person name="Luo Z.H."/>
            <person name="Li M."/>
        </authorList>
    </citation>
    <scope>NUCLEOTIDE SEQUENCE [LARGE SCALE GENOMIC DNA]</scope>
    <source>
        <strain evidence="2">SpSt-657</strain>
    </source>
</reference>
<dbReference type="InterPro" id="IPR011335">
    <property type="entry name" value="Restrct_endonuc-II-like"/>
</dbReference>
<evidence type="ECO:0000259" key="1">
    <source>
        <dbReference type="Pfam" id="PF04471"/>
    </source>
</evidence>
<dbReference type="Pfam" id="PF04471">
    <property type="entry name" value="Mrr_cat"/>
    <property type="match status" value="1"/>
</dbReference>
<evidence type="ECO:0000313" key="2">
    <source>
        <dbReference type="EMBL" id="HGQ17949.1"/>
    </source>
</evidence>
<feature type="domain" description="Restriction endonuclease type IV Mrr" evidence="1">
    <location>
        <begin position="82"/>
        <end position="148"/>
    </location>
</feature>
<organism evidence="2">
    <name type="scientific">Ignisphaera aggregans</name>
    <dbReference type="NCBI Taxonomy" id="334771"/>
    <lineage>
        <taxon>Archaea</taxon>
        <taxon>Thermoproteota</taxon>
        <taxon>Thermoprotei</taxon>
        <taxon>Desulfurococcales</taxon>
        <taxon>Desulfurococcaceae</taxon>
        <taxon>Ignisphaera</taxon>
    </lineage>
</organism>